<evidence type="ECO:0000313" key="3">
    <source>
        <dbReference type="Proteomes" id="UP000473854"/>
    </source>
</evidence>
<dbReference type="InterPro" id="IPR004942">
    <property type="entry name" value="Roadblock/LAMTOR2_dom"/>
</dbReference>
<reference evidence="2 3" key="1">
    <citation type="submission" date="2019-11" db="EMBL/GenBank/DDBJ databases">
        <authorList>
            <person name="An D."/>
        </authorList>
    </citation>
    <scope>NUCLEOTIDE SEQUENCE [LARGE SCALE GENOMIC DNA]</scope>
    <source>
        <strain evidence="2 3">YIM 103518</strain>
    </source>
</reference>
<gene>
    <name evidence="2" type="ORF">GIX10_13090</name>
</gene>
<evidence type="ECO:0000259" key="1">
    <source>
        <dbReference type="SMART" id="SM00960"/>
    </source>
</evidence>
<dbReference type="EMBL" id="WLYL01000082">
    <property type="protein sequence ID" value="MTD12311.1"/>
    <property type="molecule type" value="Genomic_DNA"/>
</dbReference>
<proteinExistence type="predicted"/>
<dbReference type="Proteomes" id="UP000473854">
    <property type="component" value="Unassembled WGS sequence"/>
</dbReference>
<accession>A0A6L6GIM6</accession>
<dbReference type="SUPFAM" id="SSF103196">
    <property type="entry name" value="Roadblock/LC7 domain"/>
    <property type="match status" value="1"/>
</dbReference>
<sequence>MHDLSRKPPESLIHLSHRAISDVLLNVKGVDYILLCTADGFEISSVHNKNIYNSSKLAAVSSSIVAMIFAFVNEIDLKGCQSITLDAENGKAILNAIPNKNYPMIMVALTSKDILLGQALFFLKKCTEDIISADSHYSN</sequence>
<organism evidence="2 3">
    <name type="scientific">Acinetobacter faecalis</name>
    <dbReference type="NCBI Taxonomy" id="2665161"/>
    <lineage>
        <taxon>Bacteria</taxon>
        <taxon>Pseudomonadati</taxon>
        <taxon>Pseudomonadota</taxon>
        <taxon>Gammaproteobacteria</taxon>
        <taxon>Moraxellales</taxon>
        <taxon>Moraxellaceae</taxon>
        <taxon>Acinetobacter</taxon>
    </lineage>
</organism>
<dbReference type="RefSeq" id="WP_154773818.1">
    <property type="nucleotide sequence ID" value="NZ_WLYL01000082.1"/>
</dbReference>
<dbReference type="Gene3D" id="3.30.450.30">
    <property type="entry name" value="Dynein light chain 2a, cytoplasmic"/>
    <property type="match status" value="1"/>
</dbReference>
<dbReference type="Pfam" id="PF03259">
    <property type="entry name" value="Robl_LC7"/>
    <property type="match status" value="1"/>
</dbReference>
<protein>
    <submittedName>
        <fullName evidence="2">Roadblock/LC7 domain-containing protein</fullName>
    </submittedName>
</protein>
<feature type="domain" description="Roadblock/LAMTOR2" evidence="1">
    <location>
        <begin position="17"/>
        <end position="108"/>
    </location>
</feature>
<evidence type="ECO:0000313" key="2">
    <source>
        <dbReference type="EMBL" id="MTD12311.1"/>
    </source>
</evidence>
<dbReference type="SMART" id="SM00960">
    <property type="entry name" value="Robl_LC7"/>
    <property type="match status" value="1"/>
</dbReference>
<dbReference type="AlphaFoldDB" id="A0A6L6GIM6"/>
<name>A0A6L6GIM6_9GAMM</name>
<comment type="caution">
    <text evidence="2">The sequence shown here is derived from an EMBL/GenBank/DDBJ whole genome shotgun (WGS) entry which is preliminary data.</text>
</comment>